<dbReference type="Proteomes" id="UP000094043">
    <property type="component" value="Chromosome 6"/>
</dbReference>
<reference evidence="1" key="2">
    <citation type="journal article" date="2022" name="Elife">
        <title>Obligate sexual reproduction of a homothallic fungus closely related to the Cryptococcus pathogenic species complex.</title>
        <authorList>
            <person name="Passer A.R."/>
            <person name="Clancey S.A."/>
            <person name="Shea T."/>
            <person name="David-Palma M."/>
            <person name="Averette A.F."/>
            <person name="Boekhout T."/>
            <person name="Porcel B.M."/>
            <person name="Nowrousian M."/>
            <person name="Cuomo C.A."/>
            <person name="Sun S."/>
            <person name="Heitman J."/>
            <person name="Coelho M.A."/>
        </authorList>
    </citation>
    <scope>NUCLEOTIDE SEQUENCE</scope>
    <source>
        <strain evidence="1">CBS 7841</strain>
    </source>
</reference>
<organism evidence="1 2">
    <name type="scientific">Cryptococcus depauperatus CBS 7841</name>
    <dbReference type="NCBI Taxonomy" id="1295531"/>
    <lineage>
        <taxon>Eukaryota</taxon>
        <taxon>Fungi</taxon>
        <taxon>Dikarya</taxon>
        <taxon>Basidiomycota</taxon>
        <taxon>Agaricomycotina</taxon>
        <taxon>Tremellomycetes</taxon>
        <taxon>Tremellales</taxon>
        <taxon>Cryptococcaceae</taxon>
        <taxon>Cryptococcus</taxon>
    </lineage>
</organism>
<reference evidence="1" key="1">
    <citation type="submission" date="2016-06" db="EMBL/GenBank/DDBJ databases">
        <authorList>
            <person name="Cuomo C."/>
            <person name="Litvintseva A."/>
            <person name="Heitman J."/>
            <person name="Chen Y."/>
            <person name="Sun S."/>
            <person name="Springer D."/>
            <person name="Dromer F."/>
            <person name="Young S."/>
            <person name="Zeng Q."/>
            <person name="Chapman S."/>
            <person name="Gujja S."/>
            <person name="Saif S."/>
            <person name="Birren B."/>
        </authorList>
    </citation>
    <scope>NUCLEOTIDE SEQUENCE</scope>
    <source>
        <strain evidence="1">CBS 7841</strain>
    </source>
</reference>
<evidence type="ECO:0000313" key="1">
    <source>
        <dbReference type="EMBL" id="WVN89614.1"/>
    </source>
</evidence>
<dbReference type="AlphaFoldDB" id="A0AAJ8JWI2"/>
<dbReference type="GeneID" id="91089051"/>
<keyword evidence="2" id="KW-1185">Reference proteome</keyword>
<evidence type="ECO:0000313" key="2">
    <source>
        <dbReference type="Proteomes" id="UP000094043"/>
    </source>
</evidence>
<gene>
    <name evidence="1" type="ORF">L203_104842</name>
</gene>
<reference evidence="1" key="3">
    <citation type="submission" date="2024-01" db="EMBL/GenBank/DDBJ databases">
        <authorList>
            <person name="Coelho M.A."/>
            <person name="David-Palma M."/>
            <person name="Shea T."/>
            <person name="Sun S."/>
            <person name="Cuomo C.A."/>
            <person name="Heitman J."/>
        </authorList>
    </citation>
    <scope>NUCLEOTIDE SEQUENCE</scope>
    <source>
        <strain evidence="1">CBS 7841</strain>
    </source>
</reference>
<protein>
    <submittedName>
        <fullName evidence="1">Uncharacterized protein</fullName>
    </submittedName>
</protein>
<name>A0AAJ8JWI2_9TREE</name>
<sequence>MLKLTCCLSLYTVIQNCVICSHHLLKIRFFPLATRSEERSKLDNHAQLAMSRMKNLESLVWARDKLLNPDLLRSISQLPQISSLVLSGHAHHYYNPCLIGGMNFLKLLDVVAALAMRASRSLKELSIKKTKGDILELSLDALPNCMLLNFTSCPPMPNLRFLSLSTAASDHVSVTTVTSPDLPQLLCCPALDMLNLAISSSKRFMPLNAWQVFQEQLLKRSMCLSLTNFVVELSKVLDFILDVNLALEELYVLVTSPEVVTKWFSSIK</sequence>
<dbReference type="EMBL" id="CP143789">
    <property type="protein sequence ID" value="WVN89614.1"/>
    <property type="molecule type" value="Genomic_DNA"/>
</dbReference>
<proteinExistence type="predicted"/>
<dbReference type="RefSeq" id="XP_066070314.1">
    <property type="nucleotide sequence ID" value="XM_066214217.1"/>
</dbReference>
<accession>A0AAJ8JWI2</accession>
<dbReference type="KEGG" id="cdep:91089051"/>